<accession>A0A9P7FZF8</accession>
<keyword evidence="1" id="KW-0812">Transmembrane</keyword>
<proteinExistence type="predicted"/>
<name>A0A9P7FZF8_9AGAR</name>
<keyword evidence="1" id="KW-0472">Membrane</keyword>
<dbReference type="EMBL" id="JABCKV010001509">
    <property type="protein sequence ID" value="KAG5639979.1"/>
    <property type="molecule type" value="Genomic_DNA"/>
</dbReference>
<keyword evidence="3" id="KW-1185">Reference proteome</keyword>
<reference evidence="2" key="2">
    <citation type="submission" date="2021-10" db="EMBL/GenBank/DDBJ databases">
        <title>Phylogenomics reveals ancestral predisposition of the termite-cultivated fungus Termitomyces towards a domesticated lifestyle.</title>
        <authorList>
            <person name="Auxier B."/>
            <person name="Grum-Grzhimaylo A."/>
            <person name="Cardenas M.E."/>
            <person name="Lodge J.D."/>
            <person name="Laessoe T."/>
            <person name="Pedersen O."/>
            <person name="Smith M.E."/>
            <person name="Kuyper T.W."/>
            <person name="Franco-Molano E.A."/>
            <person name="Baroni T.J."/>
            <person name="Aanen D.K."/>
        </authorList>
    </citation>
    <scope>NUCLEOTIDE SEQUENCE</scope>
    <source>
        <strain evidence="2">AP01</strain>
        <tissue evidence="2">Mycelium</tissue>
    </source>
</reference>
<dbReference type="AlphaFoldDB" id="A0A9P7FZF8"/>
<keyword evidence="1" id="KW-1133">Transmembrane helix</keyword>
<dbReference type="Proteomes" id="UP000775547">
    <property type="component" value="Unassembled WGS sequence"/>
</dbReference>
<sequence>MIRSGLHSIPRFKKTIAQGAGVQIIRCFIFLVYAFFSSRRSDAPITPTRRSKTHDLGVIVKISGAPAGAHFAINQELEGPLNVEVGEMGEYIMPFVVEAGEGPSNSTPQNATVVSSLEGEGQVVLDVKLTPIMNLTVVAETVE</sequence>
<protein>
    <submittedName>
        <fullName evidence="2">Uncharacterized protein</fullName>
    </submittedName>
</protein>
<evidence type="ECO:0000313" key="3">
    <source>
        <dbReference type="Proteomes" id="UP000775547"/>
    </source>
</evidence>
<organism evidence="2 3">
    <name type="scientific">Asterophora parasitica</name>
    <dbReference type="NCBI Taxonomy" id="117018"/>
    <lineage>
        <taxon>Eukaryota</taxon>
        <taxon>Fungi</taxon>
        <taxon>Dikarya</taxon>
        <taxon>Basidiomycota</taxon>
        <taxon>Agaricomycotina</taxon>
        <taxon>Agaricomycetes</taxon>
        <taxon>Agaricomycetidae</taxon>
        <taxon>Agaricales</taxon>
        <taxon>Tricholomatineae</taxon>
        <taxon>Lyophyllaceae</taxon>
        <taxon>Asterophora</taxon>
    </lineage>
</organism>
<reference evidence="2" key="1">
    <citation type="submission" date="2020-07" db="EMBL/GenBank/DDBJ databases">
        <authorList>
            <person name="Nieuwenhuis M."/>
            <person name="Van De Peppel L.J.J."/>
        </authorList>
    </citation>
    <scope>NUCLEOTIDE SEQUENCE</scope>
    <source>
        <strain evidence="2">AP01</strain>
        <tissue evidence="2">Mycelium</tissue>
    </source>
</reference>
<evidence type="ECO:0000313" key="2">
    <source>
        <dbReference type="EMBL" id="KAG5639979.1"/>
    </source>
</evidence>
<evidence type="ECO:0000256" key="1">
    <source>
        <dbReference type="SAM" id="Phobius"/>
    </source>
</evidence>
<comment type="caution">
    <text evidence="2">The sequence shown here is derived from an EMBL/GenBank/DDBJ whole genome shotgun (WGS) entry which is preliminary data.</text>
</comment>
<feature type="transmembrane region" description="Helical" evidence="1">
    <location>
        <begin position="16"/>
        <end position="36"/>
    </location>
</feature>
<gene>
    <name evidence="2" type="ORF">DXG03_002039</name>
</gene>